<evidence type="ECO:0000256" key="6">
    <source>
        <dbReference type="ARBA" id="ARBA00022989"/>
    </source>
</evidence>
<sequence>MEIILLYYMIYIVTSADSSYLSIQSCIGMGDQSHGGSSVRGGFISFDANGDTEDGYIAVGSSDLFPPKPNSSIDVHKNVMVPFGFFRGTMFHPTAELNHTLHARFASSESSFEDQVIYDVELLNDNVNMTMVVAHLLFGCNDISIHESCQKTSGRDGHPHNQNAKTIQHDNIYPFICAIVEPARICIITEFQSRKSLMDALSTTNNDLNCKLIACLALELAKGMLYIRSSDLRCHGNLKSANCLLDSNRTLKISDFGDLVTGVVGSTIMPTYSIFGDTVSVASRLESTSSELRIQISEASYQELQQIGGYITEERTDRNDATESFKNIG</sequence>
<evidence type="ECO:0000256" key="4">
    <source>
        <dbReference type="ARBA" id="ARBA00022692"/>
    </source>
</evidence>
<dbReference type="SUPFAM" id="SSF56112">
    <property type="entry name" value="Protein kinase-like (PK-like)"/>
    <property type="match status" value="1"/>
</dbReference>
<dbReference type="InterPro" id="IPR001054">
    <property type="entry name" value="A/G_cyclase"/>
</dbReference>
<evidence type="ECO:0000313" key="13">
    <source>
        <dbReference type="EMBL" id="KAK4012336.1"/>
    </source>
</evidence>
<dbReference type="PANTHER" id="PTHR11920:SF474">
    <property type="entry name" value="RECEPTOR-TYPE GUANYLATE CYCLASE GYC76C"/>
    <property type="match status" value="1"/>
</dbReference>
<dbReference type="EMBL" id="JAOYFB010000003">
    <property type="protein sequence ID" value="KAK4012336.1"/>
    <property type="molecule type" value="Genomic_DNA"/>
</dbReference>
<dbReference type="Proteomes" id="UP001234178">
    <property type="component" value="Unassembled WGS sequence"/>
</dbReference>
<keyword evidence="6" id="KW-1133">Transmembrane helix</keyword>
<dbReference type="InterPro" id="IPR020635">
    <property type="entry name" value="Tyr_kinase_cat_dom"/>
</dbReference>
<comment type="subcellular location">
    <subcellularLocation>
        <location evidence="2">Membrane</location>
        <topology evidence="2">Single-pass membrane protein</topology>
    </subcellularLocation>
</comment>
<reference evidence="13 14" key="1">
    <citation type="journal article" date="2023" name="Nucleic Acids Res.">
        <title>The hologenome of Daphnia magna reveals possible DNA methylation and microbiome-mediated evolution of the host genome.</title>
        <authorList>
            <person name="Chaturvedi A."/>
            <person name="Li X."/>
            <person name="Dhandapani V."/>
            <person name="Marshall H."/>
            <person name="Kissane S."/>
            <person name="Cuenca-Cambronero M."/>
            <person name="Asole G."/>
            <person name="Calvet F."/>
            <person name="Ruiz-Romero M."/>
            <person name="Marangio P."/>
            <person name="Guigo R."/>
            <person name="Rago D."/>
            <person name="Mirbahai L."/>
            <person name="Eastwood N."/>
            <person name="Colbourne J.K."/>
            <person name="Zhou J."/>
            <person name="Mallon E."/>
            <person name="Orsini L."/>
        </authorList>
    </citation>
    <scope>NUCLEOTIDE SEQUENCE [LARGE SCALE GENOMIC DNA]</scope>
    <source>
        <strain evidence="13">LRV0_1</strain>
    </source>
</reference>
<dbReference type="Gene3D" id="3.30.70.1230">
    <property type="entry name" value="Nucleotide cyclase"/>
    <property type="match status" value="1"/>
</dbReference>
<evidence type="ECO:0000256" key="1">
    <source>
        <dbReference type="ARBA" id="ARBA00001436"/>
    </source>
</evidence>
<name>A0ABQ9ZHD3_9CRUS</name>
<dbReference type="PROSITE" id="PS50125">
    <property type="entry name" value="GUANYLATE_CYCLASE_2"/>
    <property type="match status" value="1"/>
</dbReference>
<keyword evidence="7" id="KW-0472">Membrane</keyword>
<gene>
    <name evidence="13" type="ORF">OUZ56_021436</name>
</gene>
<feature type="domain" description="Protein kinase" evidence="11">
    <location>
        <begin position="86"/>
        <end position="329"/>
    </location>
</feature>
<evidence type="ECO:0000256" key="7">
    <source>
        <dbReference type="ARBA" id="ARBA00023136"/>
    </source>
</evidence>
<organism evidence="13 14">
    <name type="scientific">Daphnia magna</name>
    <dbReference type="NCBI Taxonomy" id="35525"/>
    <lineage>
        <taxon>Eukaryota</taxon>
        <taxon>Metazoa</taxon>
        <taxon>Ecdysozoa</taxon>
        <taxon>Arthropoda</taxon>
        <taxon>Crustacea</taxon>
        <taxon>Branchiopoda</taxon>
        <taxon>Diplostraca</taxon>
        <taxon>Cladocera</taxon>
        <taxon>Anomopoda</taxon>
        <taxon>Daphniidae</taxon>
        <taxon>Daphnia</taxon>
    </lineage>
</organism>
<keyword evidence="9" id="KW-0456">Lyase</keyword>
<dbReference type="PANTHER" id="PTHR11920">
    <property type="entry name" value="GUANYLYL CYCLASE"/>
    <property type="match status" value="1"/>
</dbReference>
<comment type="catalytic activity">
    <reaction evidence="1">
        <text>GTP = 3',5'-cyclic GMP + diphosphate</text>
        <dbReference type="Rhea" id="RHEA:13665"/>
        <dbReference type="ChEBI" id="CHEBI:33019"/>
        <dbReference type="ChEBI" id="CHEBI:37565"/>
        <dbReference type="ChEBI" id="CHEBI:57746"/>
        <dbReference type="EC" id="4.6.1.2"/>
    </reaction>
</comment>
<evidence type="ECO:0000259" key="12">
    <source>
        <dbReference type="PROSITE" id="PS50125"/>
    </source>
</evidence>
<keyword evidence="5" id="KW-0547">Nucleotide-binding</keyword>
<dbReference type="SUPFAM" id="SSF55073">
    <property type="entry name" value="Nucleotide cyclase"/>
    <property type="match status" value="1"/>
</dbReference>
<evidence type="ECO:0000256" key="3">
    <source>
        <dbReference type="ARBA" id="ARBA00012202"/>
    </source>
</evidence>
<keyword evidence="10" id="KW-0141">cGMP biosynthesis</keyword>
<evidence type="ECO:0000256" key="9">
    <source>
        <dbReference type="ARBA" id="ARBA00023239"/>
    </source>
</evidence>
<keyword evidence="4" id="KW-0812">Transmembrane</keyword>
<dbReference type="EC" id="4.6.1.2" evidence="3"/>
<protein>
    <recommendedName>
        <fullName evidence="3">guanylate cyclase</fullName>
        <ecNumber evidence="3">4.6.1.2</ecNumber>
    </recommendedName>
</protein>
<dbReference type="InterPro" id="IPR000719">
    <property type="entry name" value="Prot_kinase_dom"/>
</dbReference>
<dbReference type="Gene3D" id="3.30.200.20">
    <property type="entry name" value="Phosphorylase Kinase, domain 1"/>
    <property type="match status" value="1"/>
</dbReference>
<proteinExistence type="predicted"/>
<dbReference type="Pfam" id="PF07714">
    <property type="entry name" value="PK_Tyr_Ser-Thr"/>
    <property type="match status" value="1"/>
</dbReference>
<evidence type="ECO:0000259" key="11">
    <source>
        <dbReference type="PROSITE" id="PS50011"/>
    </source>
</evidence>
<evidence type="ECO:0000256" key="2">
    <source>
        <dbReference type="ARBA" id="ARBA00004167"/>
    </source>
</evidence>
<dbReference type="SMART" id="SM00219">
    <property type="entry name" value="TyrKc"/>
    <property type="match status" value="1"/>
</dbReference>
<accession>A0ABQ9ZHD3</accession>
<dbReference type="InterPro" id="IPR011009">
    <property type="entry name" value="Kinase-like_dom_sf"/>
</dbReference>
<comment type="caution">
    <text evidence="13">The sequence shown here is derived from an EMBL/GenBank/DDBJ whole genome shotgun (WGS) entry which is preliminary data.</text>
</comment>
<keyword evidence="8" id="KW-0325">Glycoprotein</keyword>
<feature type="domain" description="Guanylate cyclase" evidence="12">
    <location>
        <begin position="257"/>
        <end position="286"/>
    </location>
</feature>
<keyword evidence="14" id="KW-1185">Reference proteome</keyword>
<evidence type="ECO:0000256" key="5">
    <source>
        <dbReference type="ARBA" id="ARBA00022741"/>
    </source>
</evidence>
<dbReference type="InterPro" id="IPR001245">
    <property type="entry name" value="Ser-Thr/Tyr_kinase_cat_dom"/>
</dbReference>
<evidence type="ECO:0000256" key="10">
    <source>
        <dbReference type="ARBA" id="ARBA00023293"/>
    </source>
</evidence>
<evidence type="ECO:0000256" key="8">
    <source>
        <dbReference type="ARBA" id="ARBA00023180"/>
    </source>
</evidence>
<dbReference type="PROSITE" id="PS50011">
    <property type="entry name" value="PROTEIN_KINASE_DOM"/>
    <property type="match status" value="1"/>
</dbReference>
<dbReference type="Gene3D" id="1.10.510.10">
    <property type="entry name" value="Transferase(Phosphotransferase) domain 1"/>
    <property type="match status" value="1"/>
</dbReference>
<evidence type="ECO:0000313" key="14">
    <source>
        <dbReference type="Proteomes" id="UP001234178"/>
    </source>
</evidence>
<dbReference type="InterPro" id="IPR050401">
    <property type="entry name" value="Cyclic_nucleotide_synthase"/>
</dbReference>
<dbReference type="InterPro" id="IPR029787">
    <property type="entry name" value="Nucleotide_cyclase"/>
</dbReference>